<dbReference type="SMART" id="SM01043">
    <property type="entry name" value="BTAD"/>
    <property type="match status" value="1"/>
</dbReference>
<comment type="caution">
    <text evidence="7">The sequence shown here is derived from an EMBL/GenBank/DDBJ whole genome shotgun (WGS) entry which is preliminary data.</text>
</comment>
<gene>
    <name evidence="7" type="ORF">JT362_27270</name>
</gene>
<dbReference type="EMBL" id="JAFFZE010000022">
    <property type="protein sequence ID" value="MCT2586829.1"/>
    <property type="molecule type" value="Genomic_DNA"/>
</dbReference>
<dbReference type="Pfam" id="PF13424">
    <property type="entry name" value="TPR_12"/>
    <property type="match status" value="1"/>
</dbReference>
<dbReference type="InterPro" id="IPR011990">
    <property type="entry name" value="TPR-like_helical_dom_sf"/>
</dbReference>
<keyword evidence="8" id="KW-1185">Reference proteome</keyword>
<dbReference type="InterPro" id="IPR016032">
    <property type="entry name" value="Sig_transdc_resp-reg_C-effctor"/>
</dbReference>
<dbReference type="PRINTS" id="PR00364">
    <property type="entry name" value="DISEASERSIST"/>
</dbReference>
<dbReference type="InterPro" id="IPR005158">
    <property type="entry name" value="BTAD"/>
</dbReference>
<evidence type="ECO:0000256" key="1">
    <source>
        <dbReference type="ARBA" id="ARBA00005820"/>
    </source>
</evidence>
<dbReference type="PANTHER" id="PTHR35807:SF1">
    <property type="entry name" value="TRANSCRIPTIONAL REGULATOR REDD"/>
    <property type="match status" value="1"/>
</dbReference>
<dbReference type="InterPro" id="IPR019734">
    <property type="entry name" value="TPR_rpt"/>
</dbReference>
<dbReference type="InterPro" id="IPR051677">
    <property type="entry name" value="AfsR-DnrI-RedD_regulator"/>
</dbReference>
<dbReference type="Gene3D" id="1.10.10.10">
    <property type="entry name" value="Winged helix-like DNA-binding domain superfamily/Winged helix DNA-binding domain"/>
    <property type="match status" value="1"/>
</dbReference>
<dbReference type="InterPro" id="IPR036388">
    <property type="entry name" value="WH-like_DNA-bd_sf"/>
</dbReference>
<evidence type="ECO:0000256" key="5">
    <source>
        <dbReference type="PROSITE-ProRule" id="PRU01091"/>
    </source>
</evidence>
<dbReference type="SMART" id="SM00862">
    <property type="entry name" value="Trans_reg_C"/>
    <property type="match status" value="1"/>
</dbReference>
<evidence type="ECO:0000256" key="2">
    <source>
        <dbReference type="ARBA" id="ARBA00023015"/>
    </source>
</evidence>
<feature type="domain" description="OmpR/PhoB-type" evidence="6">
    <location>
        <begin position="1"/>
        <end position="93"/>
    </location>
</feature>
<dbReference type="Pfam" id="PF00931">
    <property type="entry name" value="NB-ARC"/>
    <property type="match status" value="1"/>
</dbReference>
<dbReference type="CDD" id="cd15831">
    <property type="entry name" value="BTAD"/>
    <property type="match status" value="1"/>
</dbReference>
<dbReference type="Gene3D" id="1.25.40.10">
    <property type="entry name" value="Tetratricopeptide repeat domain"/>
    <property type="match status" value="3"/>
</dbReference>
<comment type="similarity">
    <text evidence="1">Belongs to the AfsR/DnrI/RedD regulatory family.</text>
</comment>
<evidence type="ECO:0000256" key="3">
    <source>
        <dbReference type="ARBA" id="ARBA00023125"/>
    </source>
</evidence>
<keyword evidence="4" id="KW-0804">Transcription</keyword>
<dbReference type="Pfam" id="PF00486">
    <property type="entry name" value="Trans_reg_C"/>
    <property type="match status" value="1"/>
</dbReference>
<dbReference type="SUPFAM" id="SSF52540">
    <property type="entry name" value="P-loop containing nucleoside triphosphate hydrolases"/>
    <property type="match status" value="1"/>
</dbReference>
<keyword evidence="2" id="KW-0805">Transcription regulation</keyword>
<evidence type="ECO:0000313" key="8">
    <source>
        <dbReference type="Proteomes" id="UP001156441"/>
    </source>
</evidence>
<dbReference type="SUPFAM" id="SSF46894">
    <property type="entry name" value="C-terminal effector domain of the bipartite response regulators"/>
    <property type="match status" value="1"/>
</dbReference>
<keyword evidence="3 5" id="KW-0238">DNA-binding</keyword>
<protein>
    <submittedName>
        <fullName evidence="7">Winged helix-turn-helix domain-containing protein</fullName>
    </submittedName>
</protein>
<proteinExistence type="inferred from homology"/>
<evidence type="ECO:0000256" key="4">
    <source>
        <dbReference type="ARBA" id="ARBA00023163"/>
    </source>
</evidence>
<dbReference type="Gene3D" id="3.40.50.300">
    <property type="entry name" value="P-loop containing nucleotide triphosphate hydrolases"/>
    <property type="match status" value="1"/>
</dbReference>
<reference evidence="7 8" key="1">
    <citation type="submission" date="2021-02" db="EMBL/GenBank/DDBJ databases">
        <title>Actinophytocola xerophila sp. nov., isolated from soil of cotton cropping field.</title>
        <authorList>
            <person name="Huang R."/>
            <person name="Chen X."/>
            <person name="Ge X."/>
            <person name="Liu W."/>
        </authorList>
    </citation>
    <scope>NUCLEOTIDE SEQUENCE [LARGE SCALE GENOMIC DNA]</scope>
    <source>
        <strain evidence="7 8">S1-96</strain>
    </source>
</reference>
<dbReference type="RefSeq" id="WP_260194692.1">
    <property type="nucleotide sequence ID" value="NZ_JAFFZE010000022.1"/>
</dbReference>
<evidence type="ECO:0000313" key="7">
    <source>
        <dbReference type="EMBL" id="MCT2586829.1"/>
    </source>
</evidence>
<sequence>MRLRLLGPLELSVDGGELDLGGARQRIVLAMLALNANRVTPVDQLIDAVWNTSPPTTARLQVQICVSGLRKIFDDSRVTASIRTRSPGYVLEIPLESLDTEQFAALVGAARSHVSAGRESEAVATLRSALSLWQGPALAGVHSDLVQRGAAQLESARLSALTERIRLDIALSRHEEVIGELTALVEEHPLRERLYEFLILALYRSGRQAESLEVCRRARSMLVEQLGIEPGQSLLRLENAILNRDPELEIAASSRSTGAETPVEAHVVPRRLPASIADFTGRQDQLAEIKRVLGDDPDAASRYGVRIVAISGKGGVGKSTLAVRAAHELRDIYSDGHLYGDLDAPGSEPRVEAVLGRFLRALGIEGSAIPDDLEERADMYRGRLANKRVLVVLDGATSEDQVLPLLPAGPCCAVIVSSRARLSGLPGAHFIDVGVFDVEPSLEMLGKIVGPDRMIAERDAAVELVNFCGGLPLAVRIAGARLASRPHWRLDILVARLRNTVRRLDELAYRGLELRSNLGLSYRGLPADAKRLLRLFALTTTSDFPGWTAAALLDTNVFDADEVLESLVEAQLLDTVKYPGERLRFRFHDLIRVYATERLMAEESLEERTAAVQRLLGAWLARAERAHRKEYGGDFAIIHGTAPRWVPAEDELVEDDDPMEWLDRERRSLVDAVAMAAEHQMDEMCWDLALTGVTLFEVRGYFDDWRTATELALAVTERAGNNRGQAAMLYSLGTMYMAQRRLTDAERSFVAALEKFQVEGDDHGCALVLRNAATIDRLRNRPTAMRSKYHEALARMRLAGDTVGEAHVLQNLAKIAMDEGDFEAAHELLTTALARCRQVEYVRGEAQVLDRFAELKLHTNDVDEAHQALNRMLLIVRDIGDRAGEAHALYRLGVVRQRTGRLDNAATTLQHALSVARQVGDRQIEGQALYALGEIALARGDYPAGERHVDLSRQAFDELGSVVWHAKALILLSDVHQGRGERREADVHTERALELLGTVNSAEATRLLAELESPRSRC</sequence>
<dbReference type="InterPro" id="IPR002182">
    <property type="entry name" value="NB-ARC"/>
</dbReference>
<dbReference type="InterPro" id="IPR027417">
    <property type="entry name" value="P-loop_NTPase"/>
</dbReference>
<name>A0ABT2JG43_9PSEU</name>
<dbReference type="PROSITE" id="PS51755">
    <property type="entry name" value="OMPR_PHOB"/>
    <property type="match status" value="1"/>
</dbReference>
<dbReference type="SMART" id="SM00028">
    <property type="entry name" value="TPR"/>
    <property type="match status" value="6"/>
</dbReference>
<accession>A0ABT2JG43</accession>
<feature type="DNA-binding region" description="OmpR/PhoB-type" evidence="5">
    <location>
        <begin position="1"/>
        <end position="93"/>
    </location>
</feature>
<dbReference type="SUPFAM" id="SSF48452">
    <property type="entry name" value="TPR-like"/>
    <property type="match status" value="3"/>
</dbReference>
<dbReference type="PANTHER" id="PTHR35807">
    <property type="entry name" value="TRANSCRIPTIONAL REGULATOR REDD-RELATED"/>
    <property type="match status" value="1"/>
</dbReference>
<dbReference type="Proteomes" id="UP001156441">
    <property type="component" value="Unassembled WGS sequence"/>
</dbReference>
<organism evidence="7 8">
    <name type="scientific">Actinophytocola gossypii</name>
    <dbReference type="NCBI Taxonomy" id="2812003"/>
    <lineage>
        <taxon>Bacteria</taxon>
        <taxon>Bacillati</taxon>
        <taxon>Actinomycetota</taxon>
        <taxon>Actinomycetes</taxon>
        <taxon>Pseudonocardiales</taxon>
        <taxon>Pseudonocardiaceae</taxon>
    </lineage>
</organism>
<dbReference type="InterPro" id="IPR001867">
    <property type="entry name" value="OmpR/PhoB-type_DNA-bd"/>
</dbReference>
<dbReference type="Pfam" id="PF03704">
    <property type="entry name" value="BTAD"/>
    <property type="match status" value="1"/>
</dbReference>
<evidence type="ECO:0000259" key="6">
    <source>
        <dbReference type="PROSITE" id="PS51755"/>
    </source>
</evidence>